<feature type="compositionally biased region" description="Basic and acidic residues" evidence="2">
    <location>
        <begin position="628"/>
        <end position="644"/>
    </location>
</feature>
<keyword evidence="1" id="KW-0175">Coiled coil</keyword>
<evidence type="ECO:0000256" key="2">
    <source>
        <dbReference type="SAM" id="MobiDB-lite"/>
    </source>
</evidence>
<evidence type="ECO:0000313" key="3">
    <source>
        <dbReference type="EMBL" id="OQE41918.1"/>
    </source>
</evidence>
<feature type="compositionally biased region" description="Basic and acidic residues" evidence="2">
    <location>
        <begin position="15"/>
        <end position="26"/>
    </location>
</feature>
<feature type="compositionally biased region" description="Basic and acidic residues" evidence="2">
    <location>
        <begin position="1238"/>
        <end position="1254"/>
    </location>
</feature>
<feature type="compositionally biased region" description="Basic and acidic residues" evidence="2">
    <location>
        <begin position="1062"/>
        <end position="1072"/>
    </location>
</feature>
<feature type="region of interest" description="Disordered" evidence="2">
    <location>
        <begin position="1"/>
        <end position="152"/>
    </location>
</feature>
<feature type="compositionally biased region" description="Polar residues" evidence="2">
    <location>
        <begin position="122"/>
        <end position="134"/>
    </location>
</feature>
<dbReference type="EMBL" id="MDDG01000004">
    <property type="protein sequence ID" value="OQE41918.1"/>
    <property type="molecule type" value="Genomic_DNA"/>
</dbReference>
<feature type="compositionally biased region" description="Basic and acidic residues" evidence="2">
    <location>
        <begin position="819"/>
        <end position="834"/>
    </location>
</feature>
<protein>
    <recommendedName>
        <fullName evidence="5">Involucrin repeat protein</fullName>
    </recommendedName>
</protein>
<feature type="compositionally biased region" description="Acidic residues" evidence="2">
    <location>
        <begin position="788"/>
        <end position="800"/>
    </location>
</feature>
<feature type="compositionally biased region" description="Low complexity" evidence="2">
    <location>
        <begin position="1"/>
        <end position="12"/>
    </location>
</feature>
<organism evidence="3 4">
    <name type="scientific">Penicillium coprophilum</name>
    <dbReference type="NCBI Taxonomy" id="36646"/>
    <lineage>
        <taxon>Eukaryota</taxon>
        <taxon>Fungi</taxon>
        <taxon>Dikarya</taxon>
        <taxon>Ascomycota</taxon>
        <taxon>Pezizomycotina</taxon>
        <taxon>Eurotiomycetes</taxon>
        <taxon>Eurotiomycetidae</taxon>
        <taxon>Eurotiales</taxon>
        <taxon>Aspergillaceae</taxon>
        <taxon>Penicillium</taxon>
    </lineage>
</organism>
<feature type="compositionally biased region" description="Basic and acidic residues" evidence="2">
    <location>
        <begin position="183"/>
        <end position="205"/>
    </location>
</feature>
<feature type="compositionally biased region" description="Basic and acidic residues" evidence="2">
    <location>
        <begin position="541"/>
        <end position="553"/>
    </location>
</feature>
<feature type="coiled-coil region" evidence="1">
    <location>
        <begin position="1324"/>
        <end position="1365"/>
    </location>
</feature>
<feature type="compositionally biased region" description="Basic residues" evidence="2">
    <location>
        <begin position="85"/>
        <end position="97"/>
    </location>
</feature>
<dbReference type="Proteomes" id="UP000191500">
    <property type="component" value="Unassembled WGS sequence"/>
</dbReference>
<dbReference type="PANTHER" id="PTHR40641:SF2">
    <property type="entry name" value="INVOLUCRIN REPEAT PROTEIN"/>
    <property type="match status" value="1"/>
</dbReference>
<accession>A0A1V6UU38</accession>
<feature type="compositionally biased region" description="Polar residues" evidence="2">
    <location>
        <begin position="908"/>
        <end position="918"/>
    </location>
</feature>
<feature type="compositionally biased region" description="Basic and acidic residues" evidence="2">
    <location>
        <begin position="1081"/>
        <end position="1103"/>
    </location>
</feature>
<feature type="region of interest" description="Disordered" evidence="2">
    <location>
        <begin position="348"/>
        <end position="1197"/>
    </location>
</feature>
<feature type="compositionally biased region" description="Basic and acidic residues" evidence="2">
    <location>
        <begin position="522"/>
        <end position="531"/>
    </location>
</feature>
<comment type="caution">
    <text evidence="3">The sequence shown here is derived from an EMBL/GenBank/DDBJ whole genome shotgun (WGS) entry which is preliminary data.</text>
</comment>
<feature type="compositionally biased region" description="Basic and acidic residues" evidence="2">
    <location>
        <begin position="107"/>
        <end position="116"/>
    </location>
</feature>
<gene>
    <name evidence="3" type="ORF">PENCOP_c004G00364</name>
</gene>
<feature type="compositionally biased region" description="Low complexity" evidence="2">
    <location>
        <begin position="66"/>
        <end position="76"/>
    </location>
</feature>
<feature type="compositionally biased region" description="Basic and acidic residues" evidence="2">
    <location>
        <begin position="750"/>
        <end position="762"/>
    </location>
</feature>
<feature type="compositionally biased region" description="Polar residues" evidence="2">
    <location>
        <begin position="926"/>
        <end position="944"/>
    </location>
</feature>
<evidence type="ECO:0000256" key="1">
    <source>
        <dbReference type="SAM" id="Coils"/>
    </source>
</evidence>
<feature type="compositionally biased region" description="Basic residues" evidence="2">
    <location>
        <begin position="365"/>
        <end position="376"/>
    </location>
</feature>
<feature type="non-terminal residue" evidence="3">
    <location>
        <position position="1"/>
    </location>
</feature>
<dbReference type="InterPro" id="IPR053268">
    <property type="entry name" value="Woronin_anchor"/>
</dbReference>
<dbReference type="STRING" id="36646.A0A1V6UU38"/>
<feature type="compositionally biased region" description="Low complexity" evidence="2">
    <location>
        <begin position="1136"/>
        <end position="1155"/>
    </location>
</feature>
<feature type="compositionally biased region" description="Basic residues" evidence="2">
    <location>
        <begin position="683"/>
        <end position="692"/>
    </location>
</feature>
<feature type="region of interest" description="Disordered" evidence="2">
    <location>
        <begin position="1225"/>
        <end position="1254"/>
    </location>
</feature>
<feature type="compositionally biased region" description="Acidic residues" evidence="2">
    <location>
        <begin position="430"/>
        <end position="442"/>
    </location>
</feature>
<evidence type="ECO:0000313" key="4">
    <source>
        <dbReference type="Proteomes" id="UP000191500"/>
    </source>
</evidence>
<sequence>EELEAASLVEAEPQPEVKEPTEHEAIAEGESAPATEEQPVDCSQGIEEAAAVHTTEDTDNTEEINVPEVEAVVPPAEESETSAVSKKKSKKDKKKQRQSVLAQQPEAELKAEEQPALKEAGTSAQLAGTATESMPTEIVTQDEPVTSTEEPTVQLVDTIEDAAKDLVTPSEDTEHVPSQGIESEERSLEHPFIESKIEDLNKAVEEAAETPAEISDDKQPSEQVPFEAATELKGESATIPKKITKKERKAAAAAAAAAAALLEEEKSVRSQPELEEPSTSIFQASEKVVEQPIVQEEPKDEPRPETEKGLDKTTGLTTSELKEDALEQIFKAPKSIEPLEFEDKTKESIKELTEEPPAVNNITRKMSKKDKKRAKKQDKQEAIEPASPPAEDHILMTEPAAAEVAPDPERTITDSPTELVPTADPAITEADFELEATPEETPAETAPEPESIAREQILKAPTPEPERIEIPALSGLSIVSDRQPSETENKEAVVSLDALDKPTPAEPTAQNTNSEPFDFEGPTEKNEKEDGSQAGSQAGADARDLEKTADLEAVKGLTEGQLGESEVVPALSKKMSKKDKRKAKKNAGIAEEVSTQQQEEPQADVTELPTESEIQPTESAMEQDIPTEPEHSAEPEATSERELPAENSPPISDQSIPEPVRVEPTQPDTEPVVGEDLPLAPKASKKKGKKAQKANESLDTEPPAVKAIDVDQHTTIVPFEDDHSKVQVTDMPDEESAHDEEDWPAIDWQAKFEESQRLREAEPEPEPDIPPPEPEIIGEFVESTSPEVLEEPNEVAEEDSWALSSIRDKKQPQQAGPEPAERSLEPVDHQEIEPPARTTTPGGSKIASLFPGLERAGFRRSAFDQPKPSLKDSAEDETSTELEANRDIAVSVSEAPLATTETKEIPQDFTSELPSSLERQIEATISELSAHSEPSTTKNESTRNPDLPMQGEKSLDAPLSLSMQPTNEQTRTEEPSSPTRLPPPVETGEEVCELRRSPSIHGRHQHPPRTWSLDEPSLPALAPSPPRSLFGPIDDVRPRTPLDTIAEQEPRDDHGGSMARRTRLEMKPEHVLPRPQTPVRKFTDNAFDRESWPTDKDIKEIPKTPESILKPSTSSGKLRRTNRSISGDLRAASRALDPQPSLDLDQLPSSSSYDPVTDKGKRPLRNMSDVYEGWGETPNSPRSPSRPPSVRRRRSMQHLQDIETRLDQLISENRLLIAARDEAEHKLKNSSVARRKSDRALNTRDGDLRDRESEVEQLKNSVEWLQKEMARLTQENEGLTASNSALAVAHAAEINTVRESSTRELGELQSQHTQLSSQMEDRVRQEIESALAQKDIELRRLRTELEEARDKVKELQQQIAASVHDNALVFRDEEYFDAACQKLCGHVQSWVVRFSKHNDKRRCRPLSELQDEKIADRFDNALLDGSDPDVYLSDRVRRRDVFMSVVMTMVWEYIFTRYLFGMDREQRQKLKSLEKQLGEVGPTRAVHRWRATTLTLLSRRPAFAAQRESDTEAVTLEVFQTLSRVLPPPSHVESQLLDNLRKIMRVAVSLSLEMRTQLAEFIMLPPLQPEYDTNGDLARQVYFNAALMNERSGLTNDNGELEAQQSIVRIVLFPLVVKKGNDVGEGDDEVVVCPAQVLIARPSKDKKLSKMMSGDRMSIDASKSVHSVAHSVAPSSMMDMSNVI</sequence>
<feature type="compositionally biased region" description="Low complexity" evidence="2">
    <location>
        <begin position="251"/>
        <end position="260"/>
    </location>
</feature>
<evidence type="ECO:0008006" key="5">
    <source>
        <dbReference type="Google" id="ProtNLM"/>
    </source>
</evidence>
<proteinExistence type="predicted"/>
<feature type="region of interest" description="Disordered" evidence="2">
    <location>
        <begin position="166"/>
        <end position="320"/>
    </location>
</feature>
<feature type="compositionally biased region" description="Polar residues" evidence="2">
    <location>
        <begin position="961"/>
        <end position="979"/>
    </location>
</feature>
<reference evidence="4" key="1">
    <citation type="journal article" date="2017" name="Nat. Microbiol.">
        <title>Global analysis of biosynthetic gene clusters reveals vast potential of secondary metabolite production in Penicillium species.</title>
        <authorList>
            <person name="Nielsen J.C."/>
            <person name="Grijseels S."/>
            <person name="Prigent S."/>
            <person name="Ji B."/>
            <person name="Dainat J."/>
            <person name="Nielsen K.F."/>
            <person name="Frisvad J.C."/>
            <person name="Workman M."/>
            <person name="Nielsen J."/>
        </authorList>
    </citation>
    <scope>NUCLEOTIDE SEQUENCE [LARGE SCALE GENOMIC DNA]</scope>
    <source>
        <strain evidence="4">IBT 31321</strain>
    </source>
</reference>
<name>A0A1V6UU38_9EURO</name>
<dbReference type="PANTHER" id="PTHR40641">
    <property type="entry name" value="INVOLUCRIN REPEAT PROTEIN (AFU_ORTHOLOGUE AFUA_2G08060)"/>
    <property type="match status" value="1"/>
</dbReference>
<feature type="compositionally biased region" description="Basic and acidic residues" evidence="2">
    <location>
        <begin position="296"/>
        <end position="311"/>
    </location>
</feature>
<keyword evidence="4" id="KW-1185">Reference proteome</keyword>
<feature type="compositionally biased region" description="Basic residues" evidence="2">
    <location>
        <begin position="574"/>
        <end position="585"/>
    </location>
</feature>
<feature type="compositionally biased region" description="Acidic residues" evidence="2">
    <location>
        <begin position="731"/>
        <end position="744"/>
    </location>
</feature>